<evidence type="ECO:0000256" key="7">
    <source>
        <dbReference type="ARBA" id="ARBA00023328"/>
    </source>
</evidence>
<name>A0A316ZCE5_9BASI</name>
<dbReference type="PANTHER" id="PTHR12882:SF1">
    <property type="entry name" value="TRANSCRIPTION ELONGATION FACTOR SPT4"/>
    <property type="match status" value="1"/>
</dbReference>
<dbReference type="GO" id="GO:0000993">
    <property type="term" value="F:RNA polymerase II complex binding"/>
    <property type="evidence" value="ECO:0007669"/>
    <property type="project" value="TreeGrafter"/>
</dbReference>
<feature type="domain" description="Spt4/RpoE2 zinc finger" evidence="9">
    <location>
        <begin position="10"/>
        <end position="87"/>
    </location>
</feature>
<keyword evidence="6 8" id="KW-0539">Nucleus</keyword>
<reference evidence="10 11" key="1">
    <citation type="journal article" date="2018" name="Mol. Biol. Evol.">
        <title>Broad Genomic Sampling Reveals a Smut Pathogenic Ancestry of the Fungal Clade Ustilaginomycotina.</title>
        <authorList>
            <person name="Kijpornyongpan T."/>
            <person name="Mondo S.J."/>
            <person name="Barry K."/>
            <person name="Sandor L."/>
            <person name="Lee J."/>
            <person name="Lipzen A."/>
            <person name="Pangilinan J."/>
            <person name="LaButti K."/>
            <person name="Hainaut M."/>
            <person name="Henrissat B."/>
            <person name="Grigoriev I.V."/>
            <person name="Spatafora J.W."/>
            <person name="Aime M.C."/>
        </authorList>
    </citation>
    <scope>NUCLEOTIDE SEQUENCE [LARGE SCALE GENOMIC DNA]</scope>
    <source>
        <strain evidence="10 11">MCA 4186</strain>
    </source>
</reference>
<dbReference type="InterPro" id="IPR022800">
    <property type="entry name" value="Spt4/RpoE2_Znf"/>
</dbReference>
<dbReference type="OrthoDB" id="248751at2759"/>
<dbReference type="GO" id="GO:0000775">
    <property type="term" value="C:chromosome, centromeric region"/>
    <property type="evidence" value="ECO:0007669"/>
    <property type="project" value="UniProtKB-SubCell"/>
</dbReference>
<dbReference type="GO" id="GO:0140673">
    <property type="term" value="P:transcription elongation-coupled chromatin remodeling"/>
    <property type="evidence" value="ECO:0007669"/>
    <property type="project" value="InterPro"/>
</dbReference>
<evidence type="ECO:0000256" key="4">
    <source>
        <dbReference type="ARBA" id="ARBA00020182"/>
    </source>
</evidence>
<dbReference type="Pfam" id="PF06093">
    <property type="entry name" value="Spt4"/>
    <property type="match status" value="1"/>
</dbReference>
<organism evidence="10 11">
    <name type="scientific">Tilletiopsis washingtonensis</name>
    <dbReference type="NCBI Taxonomy" id="58919"/>
    <lineage>
        <taxon>Eukaryota</taxon>
        <taxon>Fungi</taxon>
        <taxon>Dikarya</taxon>
        <taxon>Basidiomycota</taxon>
        <taxon>Ustilaginomycotina</taxon>
        <taxon>Exobasidiomycetes</taxon>
        <taxon>Entylomatales</taxon>
        <taxon>Entylomatales incertae sedis</taxon>
        <taxon>Tilletiopsis</taxon>
    </lineage>
</organism>
<dbReference type="InterPro" id="IPR038510">
    <property type="entry name" value="Spt4_sf"/>
</dbReference>
<keyword evidence="7" id="KW-0137">Centromere</keyword>
<dbReference type="RefSeq" id="XP_025599265.1">
    <property type="nucleotide sequence ID" value="XM_025740134.1"/>
</dbReference>
<evidence type="ECO:0000256" key="6">
    <source>
        <dbReference type="ARBA" id="ARBA00023242"/>
    </source>
</evidence>
<dbReference type="Proteomes" id="UP000245946">
    <property type="component" value="Unassembled WGS sequence"/>
</dbReference>
<dbReference type="GO" id="GO:0008270">
    <property type="term" value="F:zinc ion binding"/>
    <property type="evidence" value="ECO:0007669"/>
    <property type="project" value="InterPro"/>
</dbReference>
<dbReference type="InterPro" id="IPR029040">
    <property type="entry name" value="RPABC4/Spt4"/>
</dbReference>
<dbReference type="GO" id="GO:0032044">
    <property type="term" value="C:DSIF complex"/>
    <property type="evidence" value="ECO:0007669"/>
    <property type="project" value="TreeGrafter"/>
</dbReference>
<dbReference type="STRING" id="58919.A0A316ZCE5"/>
<comment type="similarity">
    <text evidence="3 8">Belongs to the SPT4 family.</text>
</comment>
<evidence type="ECO:0000313" key="11">
    <source>
        <dbReference type="Proteomes" id="UP000245946"/>
    </source>
</evidence>
<comment type="subcellular location">
    <subcellularLocation>
        <location evidence="2">Chromosome</location>
        <location evidence="2">Centromere</location>
    </subcellularLocation>
    <subcellularLocation>
        <location evidence="1 8">Nucleus</location>
    </subcellularLocation>
</comment>
<dbReference type="CDD" id="cd07973">
    <property type="entry name" value="Spt4"/>
    <property type="match status" value="1"/>
</dbReference>
<dbReference type="GO" id="GO:0006355">
    <property type="term" value="P:regulation of DNA-templated transcription"/>
    <property type="evidence" value="ECO:0007669"/>
    <property type="project" value="InterPro"/>
</dbReference>
<sequence length="102" mass="11380">MSLTRDAKQLRACLGCLFVQSGNDFLQKGCPNCDQVLQLQQDKVAIQDCTTSQFDGLIAMAQPGQSWVAKWQRIDHRMPGLYAVKVTGSLPAELREQLANER</sequence>
<dbReference type="SMART" id="SM01389">
    <property type="entry name" value="Spt4"/>
    <property type="match status" value="1"/>
</dbReference>
<protein>
    <recommendedName>
        <fullName evidence="4 8">Transcription elongation factor SPT4</fullName>
    </recommendedName>
</protein>
<evidence type="ECO:0000259" key="9">
    <source>
        <dbReference type="SMART" id="SM01389"/>
    </source>
</evidence>
<keyword evidence="11" id="KW-1185">Reference proteome</keyword>
<keyword evidence="5 8" id="KW-0804">Transcription</keyword>
<gene>
    <name evidence="10" type="ORF">FA09DRAFT_295740</name>
</gene>
<evidence type="ECO:0000256" key="3">
    <source>
        <dbReference type="ARBA" id="ARBA00010464"/>
    </source>
</evidence>
<dbReference type="AlphaFoldDB" id="A0A316ZCE5"/>
<dbReference type="EMBL" id="KZ819289">
    <property type="protein sequence ID" value="PWN98986.1"/>
    <property type="molecule type" value="Genomic_DNA"/>
</dbReference>
<dbReference type="Gene3D" id="3.30.40.210">
    <property type="match status" value="1"/>
</dbReference>
<evidence type="ECO:0000256" key="2">
    <source>
        <dbReference type="ARBA" id="ARBA00004584"/>
    </source>
</evidence>
<dbReference type="GeneID" id="37267680"/>
<evidence type="ECO:0000313" key="10">
    <source>
        <dbReference type="EMBL" id="PWN98986.1"/>
    </source>
</evidence>
<dbReference type="PIRSF" id="PIRSF025023">
    <property type="entry name" value="Spt4"/>
    <property type="match status" value="1"/>
</dbReference>
<evidence type="ECO:0000256" key="5">
    <source>
        <dbReference type="ARBA" id="ARBA00023163"/>
    </source>
</evidence>
<proteinExistence type="inferred from homology"/>
<dbReference type="PANTHER" id="PTHR12882">
    <property type="entry name" value="SUPPRESSOR OF TY 4"/>
    <property type="match status" value="1"/>
</dbReference>
<comment type="function">
    <text evidence="8">The SPT4-SPT5 complex mediates both activation and inhibition of transcription elongation, and plays a role in pre-mRNA processing. This complex seems to be important for the stability of the RNA polymerase II elongation machinery on the chromatin template but not for the inherent ability of this machinery to translocate down the gene.</text>
</comment>
<evidence type="ECO:0000256" key="1">
    <source>
        <dbReference type="ARBA" id="ARBA00004123"/>
    </source>
</evidence>
<accession>A0A316ZCE5</accession>
<dbReference type="SUPFAM" id="SSF63393">
    <property type="entry name" value="RNA polymerase subunits"/>
    <property type="match status" value="1"/>
</dbReference>
<evidence type="ECO:0000256" key="8">
    <source>
        <dbReference type="PIRNR" id="PIRNR025023"/>
    </source>
</evidence>
<dbReference type="InterPro" id="IPR009287">
    <property type="entry name" value="Spt4"/>
</dbReference>